<dbReference type="Proteomes" id="UP000282926">
    <property type="component" value="Unassembled WGS sequence"/>
</dbReference>
<dbReference type="Pfam" id="PF18936">
    <property type="entry name" value="DUF5684"/>
    <property type="match status" value="1"/>
</dbReference>
<dbReference type="InterPro" id="IPR043739">
    <property type="entry name" value="DUF5684"/>
</dbReference>
<feature type="transmembrane region" description="Helical" evidence="1">
    <location>
        <begin position="114"/>
        <end position="133"/>
    </location>
</feature>
<keyword evidence="3" id="KW-1185">Reference proteome</keyword>
<name>A0ABY0CUG9_9DELT</name>
<reference evidence="2 3" key="1">
    <citation type="submission" date="2019-01" db="EMBL/GenBank/DDBJ databases">
        <title>Lujinxingia litoralis gen. nov., sp. nov. and Lujinxingia sediminis gen. nov., sp. nov., new members in the order Bradymonadales, isolated from coastal sediment.</title>
        <authorList>
            <person name="Li C.-M."/>
        </authorList>
    </citation>
    <scope>NUCLEOTIDE SEQUENCE [LARGE SCALE GENOMIC DNA]</scope>
    <source>
        <strain evidence="2 3">SEH01</strain>
    </source>
</reference>
<keyword evidence="1" id="KW-0472">Membrane</keyword>
<evidence type="ECO:0000313" key="2">
    <source>
        <dbReference type="EMBL" id="RVU45912.1"/>
    </source>
</evidence>
<gene>
    <name evidence="2" type="ORF">EA187_09140</name>
</gene>
<accession>A0ABY0CUG9</accession>
<evidence type="ECO:0000256" key="1">
    <source>
        <dbReference type="SAM" id="Phobius"/>
    </source>
</evidence>
<keyword evidence="1" id="KW-1133">Transmembrane helix</keyword>
<comment type="caution">
    <text evidence="2">The sequence shown here is derived from an EMBL/GenBank/DDBJ whole genome shotgun (WGS) entry which is preliminary data.</text>
</comment>
<sequence>MLNALTTLSLIAQAQPEFPIEDLLGGGAMLVVLLISLVISLALLLVLVASTWKLFTKAGQPGWMSLIPVLNTIIMVQIAGKEIWWVLLLFVPVANVVAMIIISLAFAEAYGKDTLWGLGLIFLPFIFYPMLAFGNAQYMGSSRVPAQASF</sequence>
<feature type="transmembrane region" description="Helical" evidence="1">
    <location>
        <begin position="26"/>
        <end position="49"/>
    </location>
</feature>
<keyword evidence="1" id="KW-0812">Transmembrane</keyword>
<dbReference type="EMBL" id="SADD01000003">
    <property type="protein sequence ID" value="RVU45912.1"/>
    <property type="molecule type" value="Genomic_DNA"/>
</dbReference>
<organism evidence="2 3">
    <name type="scientific">Lujinxingia sediminis</name>
    <dbReference type="NCBI Taxonomy" id="2480984"/>
    <lineage>
        <taxon>Bacteria</taxon>
        <taxon>Deltaproteobacteria</taxon>
        <taxon>Bradymonadales</taxon>
        <taxon>Lujinxingiaceae</taxon>
        <taxon>Lujinxingia</taxon>
    </lineage>
</organism>
<feature type="transmembrane region" description="Helical" evidence="1">
    <location>
        <begin position="85"/>
        <end position="107"/>
    </location>
</feature>
<proteinExistence type="predicted"/>
<feature type="transmembrane region" description="Helical" evidence="1">
    <location>
        <begin position="61"/>
        <end position="79"/>
    </location>
</feature>
<protein>
    <submittedName>
        <fullName evidence="2">Signal peptidase I</fullName>
    </submittedName>
</protein>
<dbReference type="RefSeq" id="WP_127780061.1">
    <property type="nucleotide sequence ID" value="NZ_SADD01000003.1"/>
</dbReference>
<evidence type="ECO:0000313" key="3">
    <source>
        <dbReference type="Proteomes" id="UP000282926"/>
    </source>
</evidence>